<protein>
    <submittedName>
        <fullName evidence="11">Mechanosensitive ion channel</fullName>
    </submittedName>
</protein>
<evidence type="ECO:0000256" key="7">
    <source>
        <dbReference type="SAM" id="Phobius"/>
    </source>
</evidence>
<dbReference type="OrthoDB" id="31543at2157"/>
<evidence type="ECO:0000256" key="5">
    <source>
        <dbReference type="ARBA" id="ARBA00022989"/>
    </source>
</evidence>
<dbReference type="AlphaFoldDB" id="A0A1I3PCM1"/>
<comment type="subcellular location">
    <subcellularLocation>
        <location evidence="1">Cell membrane</location>
        <topology evidence="1">Multi-pass membrane protein</topology>
    </subcellularLocation>
</comment>
<evidence type="ECO:0000256" key="6">
    <source>
        <dbReference type="ARBA" id="ARBA00023136"/>
    </source>
</evidence>
<dbReference type="GO" id="GO:0005886">
    <property type="term" value="C:plasma membrane"/>
    <property type="evidence" value="ECO:0007669"/>
    <property type="project" value="UniProtKB-SubCell"/>
</dbReference>
<feature type="transmembrane region" description="Helical" evidence="7">
    <location>
        <begin position="190"/>
        <end position="211"/>
    </location>
</feature>
<evidence type="ECO:0000313" key="11">
    <source>
        <dbReference type="EMBL" id="SFJ19222.1"/>
    </source>
</evidence>
<sequence>MLESEPTAAKPLNGSLWETNDTITTTTEQWFESIEAVQMALETVTSLEGRLVVSLVMVLLATAIGFVVGPKVVDRTTEFVVQTVRETEAGTVLDAVEELIDVPFPMKAVVRLLQAVVVVVTGLSLLVVWGFADIARDLLSAFASALPHLFRVLLTVGILVGALVGTRYLEQQLEEWLADANYVTAHQEEVVYRVLQVVIFTAAGIAALSLWNVNLGGLLVGAGFLGIVLGMAAQHTLGSLIAGFVLMFSRPFEIGDWVQIDDYEGMVVDITIINTRLRSFDGEIVVLPNDNVSTSTIVNRSKRDRLRLRLEVGVDYETDLDRAEEITIESIENVEDVAPAPKPQVVPTEFGDSAITLECRFWIENPNAHKKWTTIQSVVHEIKTAYDREEIGIPYPQRELSSRTNAGFRIEDGVERNDEAVTYSEPE</sequence>
<dbReference type="RefSeq" id="WP_005581453.1">
    <property type="nucleotide sequence ID" value="NZ_FORO01000017.1"/>
</dbReference>
<dbReference type="InterPro" id="IPR023408">
    <property type="entry name" value="MscS_beta-dom_sf"/>
</dbReference>
<dbReference type="InterPro" id="IPR049278">
    <property type="entry name" value="MS_channel_C"/>
</dbReference>
<gene>
    <name evidence="11" type="ORF">SAMN05443661_1176</name>
</gene>
<dbReference type="SUPFAM" id="SSF50182">
    <property type="entry name" value="Sm-like ribonucleoproteins"/>
    <property type="match status" value="1"/>
</dbReference>
<dbReference type="OMA" id="VFPNDRV"/>
<dbReference type="GeneID" id="14206593"/>
<evidence type="ECO:0000313" key="12">
    <source>
        <dbReference type="Proteomes" id="UP000182829"/>
    </source>
</evidence>
<dbReference type="Gene3D" id="1.10.287.1260">
    <property type="match status" value="1"/>
</dbReference>
<evidence type="ECO:0000259" key="10">
    <source>
        <dbReference type="Pfam" id="PF21088"/>
    </source>
</evidence>
<dbReference type="InterPro" id="IPR011014">
    <property type="entry name" value="MscS_channel_TM-2"/>
</dbReference>
<comment type="similarity">
    <text evidence="2">Belongs to the MscS (TC 1.A.23) family.</text>
</comment>
<evidence type="ECO:0000256" key="1">
    <source>
        <dbReference type="ARBA" id="ARBA00004651"/>
    </source>
</evidence>
<dbReference type="InterPro" id="IPR045275">
    <property type="entry name" value="MscS_archaea/bacteria_type"/>
</dbReference>
<reference evidence="11 12" key="1">
    <citation type="submission" date="2016-10" db="EMBL/GenBank/DDBJ databases">
        <authorList>
            <person name="de Groot N.N."/>
        </authorList>
    </citation>
    <scope>NUCLEOTIDE SEQUENCE [LARGE SCALE GENOMIC DNA]</scope>
    <source>
        <strain evidence="11 12">SP2</strain>
    </source>
</reference>
<feature type="domain" description="Mechanosensitive ion channel MscS" evidence="8">
    <location>
        <begin position="237"/>
        <end position="301"/>
    </location>
</feature>
<feature type="domain" description="Mechanosensitive ion channel MscS C-terminal" evidence="9">
    <location>
        <begin position="309"/>
        <end position="393"/>
    </location>
</feature>
<feature type="transmembrane region" description="Helical" evidence="7">
    <location>
        <begin position="51"/>
        <end position="69"/>
    </location>
</feature>
<feature type="transmembrane region" description="Helical" evidence="7">
    <location>
        <begin position="152"/>
        <end position="169"/>
    </location>
</feature>
<dbReference type="InterPro" id="IPR010920">
    <property type="entry name" value="LSM_dom_sf"/>
</dbReference>
<dbReference type="Pfam" id="PF21082">
    <property type="entry name" value="MS_channel_3rd"/>
    <property type="match status" value="1"/>
</dbReference>
<dbReference type="InterPro" id="IPR011066">
    <property type="entry name" value="MscS_channel_C_sf"/>
</dbReference>
<accession>A0A1I3PCM1</accession>
<dbReference type="Proteomes" id="UP000182829">
    <property type="component" value="Unassembled WGS sequence"/>
</dbReference>
<organism evidence="11 12">
    <name type="scientific">Natronobacterium gregoryi</name>
    <dbReference type="NCBI Taxonomy" id="44930"/>
    <lineage>
        <taxon>Archaea</taxon>
        <taxon>Methanobacteriati</taxon>
        <taxon>Methanobacteriota</taxon>
        <taxon>Stenosarchaea group</taxon>
        <taxon>Halobacteria</taxon>
        <taxon>Halobacteriales</taxon>
        <taxon>Natrialbaceae</taxon>
        <taxon>Natronobacterium</taxon>
    </lineage>
</organism>
<evidence type="ECO:0000259" key="9">
    <source>
        <dbReference type="Pfam" id="PF21082"/>
    </source>
</evidence>
<dbReference type="EMBL" id="FORO01000017">
    <property type="protein sequence ID" value="SFJ19222.1"/>
    <property type="molecule type" value="Genomic_DNA"/>
</dbReference>
<feature type="transmembrane region" description="Helical" evidence="7">
    <location>
        <begin position="223"/>
        <end position="248"/>
    </location>
</feature>
<keyword evidence="6 7" id="KW-0472">Membrane</keyword>
<keyword evidence="5 7" id="KW-1133">Transmembrane helix</keyword>
<dbReference type="InterPro" id="IPR049142">
    <property type="entry name" value="MS_channel_1st"/>
</dbReference>
<evidence type="ECO:0000256" key="4">
    <source>
        <dbReference type="ARBA" id="ARBA00022692"/>
    </source>
</evidence>
<dbReference type="SUPFAM" id="SSF82861">
    <property type="entry name" value="Mechanosensitive channel protein MscS (YggB), transmembrane region"/>
    <property type="match status" value="1"/>
</dbReference>
<name>A0A1I3PCM1_9EURY</name>
<dbReference type="PANTHER" id="PTHR30221:SF20">
    <property type="entry name" value="SMALL-CONDUCTANCE MECHANOSENSITIVE CHANNEL"/>
    <property type="match status" value="1"/>
</dbReference>
<proteinExistence type="inferred from homology"/>
<evidence type="ECO:0000259" key="8">
    <source>
        <dbReference type="Pfam" id="PF00924"/>
    </source>
</evidence>
<feature type="transmembrane region" description="Helical" evidence="7">
    <location>
        <begin position="112"/>
        <end position="132"/>
    </location>
</feature>
<dbReference type="SUPFAM" id="SSF82689">
    <property type="entry name" value="Mechanosensitive channel protein MscS (YggB), C-terminal domain"/>
    <property type="match status" value="1"/>
</dbReference>
<dbReference type="PANTHER" id="PTHR30221">
    <property type="entry name" value="SMALL-CONDUCTANCE MECHANOSENSITIVE CHANNEL"/>
    <property type="match status" value="1"/>
</dbReference>
<dbReference type="Gene3D" id="2.30.30.60">
    <property type="match status" value="1"/>
</dbReference>
<evidence type="ECO:0000256" key="2">
    <source>
        <dbReference type="ARBA" id="ARBA00008017"/>
    </source>
</evidence>
<evidence type="ECO:0000256" key="3">
    <source>
        <dbReference type="ARBA" id="ARBA00022475"/>
    </source>
</evidence>
<dbReference type="InterPro" id="IPR006685">
    <property type="entry name" value="MscS_channel_2nd"/>
</dbReference>
<dbReference type="GO" id="GO:0008381">
    <property type="term" value="F:mechanosensitive monoatomic ion channel activity"/>
    <property type="evidence" value="ECO:0007669"/>
    <property type="project" value="InterPro"/>
</dbReference>
<dbReference type="Pfam" id="PF21088">
    <property type="entry name" value="MS_channel_1st"/>
    <property type="match status" value="1"/>
</dbReference>
<keyword evidence="4 7" id="KW-0812">Transmembrane</keyword>
<keyword evidence="3" id="KW-1003">Cell membrane</keyword>
<dbReference type="Gene3D" id="3.30.70.100">
    <property type="match status" value="1"/>
</dbReference>
<dbReference type="Pfam" id="PF00924">
    <property type="entry name" value="MS_channel_2nd"/>
    <property type="match status" value="1"/>
</dbReference>
<feature type="domain" description="Mechanosensitive ion channel transmembrane helices 2/3" evidence="10">
    <location>
        <begin position="196"/>
        <end position="234"/>
    </location>
</feature>